<comment type="caution">
    <text evidence="4">The sequence shown here is derived from an EMBL/GenBank/DDBJ whole genome shotgun (WGS) entry which is preliminary data.</text>
</comment>
<evidence type="ECO:0000313" key="5">
    <source>
        <dbReference type="Proteomes" id="UP000195024"/>
    </source>
</evidence>
<organism evidence="4 5">
    <name type="scientific">Enterococcus mundtii</name>
    <dbReference type="NCBI Taxonomy" id="53346"/>
    <lineage>
        <taxon>Bacteria</taxon>
        <taxon>Bacillati</taxon>
        <taxon>Bacillota</taxon>
        <taxon>Bacilli</taxon>
        <taxon>Lactobacillales</taxon>
        <taxon>Enterococcaceae</taxon>
        <taxon>Enterococcus</taxon>
    </lineage>
</organism>
<sequence>MKKVTLYTTAVLASLIVTGIATTASADEVATYDAYGAIKYTPSTNVTDPIDPLNPTQPVTPENPDPTIPVVPGTPGPLSIDFASSFDFGTQEITSEDMVYSAAAQKYKDATGNATTGPNYVQVTDNRGTLAGWSLTVKMGDFASTDSASAGKPGATLDGTKVYLTNATIASASKTPADKVKTITTLDPNVQSDIVMGATDGNGAGTNLVDFGNDATKDSSVKLEIPGASTKLASSYKATMTWSLSDTPAN</sequence>
<evidence type="ECO:0000259" key="3">
    <source>
        <dbReference type="Pfam" id="PF13731"/>
    </source>
</evidence>
<dbReference type="Proteomes" id="UP000195024">
    <property type="component" value="Unassembled WGS sequence"/>
</dbReference>
<dbReference type="RefSeq" id="WP_086335460.1">
    <property type="nucleotide sequence ID" value="NZ_NGMS01000003.1"/>
</dbReference>
<feature type="domain" description="WxL" evidence="3">
    <location>
        <begin position="28"/>
        <end position="248"/>
    </location>
</feature>
<dbReference type="Pfam" id="PF13731">
    <property type="entry name" value="WxL"/>
    <property type="match status" value="1"/>
</dbReference>
<evidence type="ECO:0000256" key="1">
    <source>
        <dbReference type="SAM" id="MobiDB-lite"/>
    </source>
</evidence>
<feature type="chain" id="PRO_5012715336" description="WxL domain-containing protein" evidence="2">
    <location>
        <begin position="27"/>
        <end position="250"/>
    </location>
</feature>
<dbReference type="AlphaFoldDB" id="A0A242KUM9"/>
<feature type="signal peptide" evidence="2">
    <location>
        <begin position="1"/>
        <end position="26"/>
    </location>
</feature>
<feature type="region of interest" description="Disordered" evidence="1">
    <location>
        <begin position="46"/>
        <end position="65"/>
    </location>
</feature>
<name>A0A242KUM9_ENTMU</name>
<accession>A0A242KUM9</accession>
<gene>
    <name evidence="4" type="ORF">A5802_002847</name>
</gene>
<proteinExistence type="predicted"/>
<evidence type="ECO:0000313" key="4">
    <source>
        <dbReference type="EMBL" id="OTP24937.1"/>
    </source>
</evidence>
<protein>
    <recommendedName>
        <fullName evidence="3">WxL domain-containing protein</fullName>
    </recommendedName>
</protein>
<reference evidence="4 5" key="1">
    <citation type="submission" date="2017-05" db="EMBL/GenBank/DDBJ databases">
        <title>The Genome Sequence of Enterococcus mundtii 6B1_DIV0119.</title>
        <authorList>
            <consortium name="The Broad Institute Genomics Platform"/>
            <consortium name="The Broad Institute Genomic Center for Infectious Diseases"/>
            <person name="Earl A."/>
            <person name="Manson A."/>
            <person name="Schwartman J."/>
            <person name="Gilmore M."/>
            <person name="Abouelleil A."/>
            <person name="Cao P."/>
            <person name="Chapman S."/>
            <person name="Cusick C."/>
            <person name="Shea T."/>
            <person name="Young S."/>
            <person name="Neafsey D."/>
            <person name="Nusbaum C."/>
            <person name="Birren B."/>
        </authorList>
    </citation>
    <scope>NUCLEOTIDE SEQUENCE [LARGE SCALE GENOMIC DNA]</scope>
    <source>
        <strain evidence="4 5">6B1_DIV0119</strain>
    </source>
</reference>
<dbReference type="EMBL" id="NGMS01000003">
    <property type="protein sequence ID" value="OTP24937.1"/>
    <property type="molecule type" value="Genomic_DNA"/>
</dbReference>
<dbReference type="InterPro" id="IPR027994">
    <property type="entry name" value="WxL_dom"/>
</dbReference>
<keyword evidence="2" id="KW-0732">Signal</keyword>
<evidence type="ECO:0000256" key="2">
    <source>
        <dbReference type="SAM" id="SignalP"/>
    </source>
</evidence>